<dbReference type="AlphaFoldDB" id="A0A8S3QWF7"/>
<dbReference type="EMBL" id="CAJPWZ010000732">
    <property type="protein sequence ID" value="CAG2200141.1"/>
    <property type="molecule type" value="Genomic_DNA"/>
</dbReference>
<dbReference type="PANTHER" id="PTHR36191:SF4">
    <property type="entry name" value="VWFD DOMAIN-CONTAINING PROTEIN"/>
    <property type="match status" value="1"/>
</dbReference>
<protein>
    <recommendedName>
        <fullName evidence="3">UMOD/GP2/OIT3-like D8C domain-containing protein</fullName>
    </recommendedName>
</protein>
<name>A0A8S3QWF7_MYTED</name>
<dbReference type="PANTHER" id="PTHR36191">
    <property type="entry name" value="ENDO/EXONUCLEASE/PHOSPHATASE DOMAIN-CONTAINING PROTEIN-RELATED"/>
    <property type="match status" value="1"/>
</dbReference>
<comment type="caution">
    <text evidence="4">The sequence shown here is derived from an EMBL/GenBank/DDBJ whole genome shotgun (WGS) entry which is preliminary data.</text>
</comment>
<sequence length="378" mass="42349">MNRHENIETRDDPCTNFTTINEWRRSVANDDTAKRICDSNLKPGWYKSVSKAGPDMLTDCPVGGFRCGTNKPIWLNDDECLPVNHKTIDQWERSTKNGVSGGRICDSNLKPDWYRPISKAGNLMPTKCLNGGFKCGTSKPIWMQGSYPSDGEIVNATACASSYNGCCNISYNIQVKNCSTFYIYNLTPTFGCSQAYCFGSEIPCPNGETSETGYTPGCKIDPCNKMNYRLLNGEVKRTSNYTLQQNDIPYDDSILKEAWYRVDSASGNDIVSAPQKKNQCGTKYPVWMKGSLPLVEEKTVVRDMCTTMENGSCDRKFTIQIQNCTTYRANKKRTRIGNDKNIPPPPYSPPGQDMIKNKWGQMQTPANHTIVPLEQKGI</sequence>
<evidence type="ECO:0000256" key="2">
    <source>
        <dbReference type="ARBA" id="ARBA00023157"/>
    </source>
</evidence>
<proteinExistence type="predicted"/>
<dbReference type="Proteomes" id="UP000683360">
    <property type="component" value="Unassembled WGS sequence"/>
</dbReference>
<keyword evidence="5" id="KW-1185">Reference proteome</keyword>
<dbReference type="OrthoDB" id="10043005at2759"/>
<keyword evidence="1" id="KW-0732">Signal</keyword>
<evidence type="ECO:0000313" key="5">
    <source>
        <dbReference type="Proteomes" id="UP000683360"/>
    </source>
</evidence>
<accession>A0A8S3QWF7</accession>
<reference evidence="4" key="1">
    <citation type="submission" date="2021-03" db="EMBL/GenBank/DDBJ databases">
        <authorList>
            <person name="Bekaert M."/>
        </authorList>
    </citation>
    <scope>NUCLEOTIDE SEQUENCE</scope>
</reference>
<evidence type="ECO:0000313" key="4">
    <source>
        <dbReference type="EMBL" id="CAG2200141.1"/>
    </source>
</evidence>
<gene>
    <name evidence="4" type="ORF">MEDL_14807</name>
</gene>
<keyword evidence="2" id="KW-1015">Disulfide bond</keyword>
<dbReference type="InterPro" id="IPR057774">
    <property type="entry name" value="D8C_UMOD/GP2/OIT3-like"/>
</dbReference>
<feature type="domain" description="UMOD/GP2/OIT3-like D8C" evidence="3">
    <location>
        <begin position="123"/>
        <end position="197"/>
    </location>
</feature>
<evidence type="ECO:0000256" key="1">
    <source>
        <dbReference type="ARBA" id="ARBA00022729"/>
    </source>
</evidence>
<organism evidence="4 5">
    <name type="scientific">Mytilus edulis</name>
    <name type="common">Blue mussel</name>
    <dbReference type="NCBI Taxonomy" id="6550"/>
    <lineage>
        <taxon>Eukaryota</taxon>
        <taxon>Metazoa</taxon>
        <taxon>Spiralia</taxon>
        <taxon>Lophotrochozoa</taxon>
        <taxon>Mollusca</taxon>
        <taxon>Bivalvia</taxon>
        <taxon>Autobranchia</taxon>
        <taxon>Pteriomorphia</taxon>
        <taxon>Mytilida</taxon>
        <taxon>Mytiloidea</taxon>
        <taxon>Mytilidae</taxon>
        <taxon>Mytilinae</taxon>
        <taxon>Mytilus</taxon>
    </lineage>
</organism>
<dbReference type="Pfam" id="PF23283">
    <property type="entry name" value="D8C_UMOD"/>
    <property type="match status" value="1"/>
</dbReference>
<evidence type="ECO:0000259" key="3">
    <source>
        <dbReference type="Pfam" id="PF23283"/>
    </source>
</evidence>